<dbReference type="Pfam" id="PF09866">
    <property type="entry name" value="DUF2093"/>
    <property type="match status" value="1"/>
</dbReference>
<protein>
    <submittedName>
        <fullName evidence="1">DUF2093 domain-containing protein</fullName>
    </submittedName>
</protein>
<dbReference type="EMBL" id="NWVD01000001">
    <property type="protein sequence ID" value="PCG10354.1"/>
    <property type="molecule type" value="Genomic_DNA"/>
</dbReference>
<keyword evidence="2" id="KW-1185">Reference proteome</keyword>
<accession>A0A2A4I166</accession>
<organism evidence="1 2">
    <name type="scientific">Sphingomonas ginsenosidimutans</name>
    <dbReference type="NCBI Taxonomy" id="862134"/>
    <lineage>
        <taxon>Bacteria</taxon>
        <taxon>Pseudomonadati</taxon>
        <taxon>Pseudomonadota</taxon>
        <taxon>Alphaproteobacteria</taxon>
        <taxon>Sphingomonadales</taxon>
        <taxon>Sphingomonadaceae</taxon>
        <taxon>Sphingomonas</taxon>
    </lineage>
</organism>
<reference evidence="1 2" key="1">
    <citation type="submission" date="2017-09" db="EMBL/GenBank/DDBJ databases">
        <title>Sphingomonas ginsenosidimutans KACC 14949, whole genome shotgun sequence.</title>
        <authorList>
            <person name="Feng G."/>
            <person name="Zhu H."/>
        </authorList>
    </citation>
    <scope>NUCLEOTIDE SEQUENCE [LARGE SCALE GENOMIC DNA]</scope>
    <source>
        <strain evidence="1 2">KACC 14949</strain>
    </source>
</reference>
<sequence length="67" mass="7368">MLMSHADRAAKVHYMANGFRILSPGDHVLCAATDARIPLEDLRYWDVATQRPFASAAIAAQEMAPAR</sequence>
<evidence type="ECO:0000313" key="1">
    <source>
        <dbReference type="EMBL" id="PCG10354.1"/>
    </source>
</evidence>
<name>A0A2A4I166_9SPHN</name>
<dbReference type="RefSeq" id="WP_066486413.1">
    <property type="nucleotide sequence ID" value="NZ_JAIEOT010000107.1"/>
</dbReference>
<gene>
    <name evidence="1" type="ORF">COA17_02640</name>
</gene>
<proteinExistence type="predicted"/>
<comment type="caution">
    <text evidence="1">The sequence shown here is derived from an EMBL/GenBank/DDBJ whole genome shotgun (WGS) entry which is preliminary data.</text>
</comment>
<dbReference type="AlphaFoldDB" id="A0A2A4I166"/>
<evidence type="ECO:0000313" key="2">
    <source>
        <dbReference type="Proteomes" id="UP000218784"/>
    </source>
</evidence>
<dbReference type="InterPro" id="IPR018661">
    <property type="entry name" value="DUF2093"/>
</dbReference>
<dbReference type="Proteomes" id="UP000218784">
    <property type="component" value="Unassembled WGS sequence"/>
</dbReference>